<dbReference type="AlphaFoldDB" id="A0A1T1HGI5"/>
<dbReference type="STRING" id="966.BTA35_0202315"/>
<dbReference type="Proteomes" id="UP000190064">
    <property type="component" value="Unassembled WGS sequence"/>
</dbReference>
<reference evidence="2" key="1">
    <citation type="submission" date="2017-02" db="EMBL/GenBank/DDBJ databases">
        <title>Draft Genome Sequence of the Salt Water Bacterium Oceanospirillum linum ATCC 11336.</title>
        <authorList>
            <person name="Trachtenberg A.M."/>
            <person name="Carney J.G."/>
            <person name="Linnane J.D."/>
            <person name="Rheaume B.A."/>
            <person name="Pitts N.L."/>
            <person name="Mykles D.L."/>
            <person name="Maclea K.S."/>
        </authorList>
    </citation>
    <scope>NUCLEOTIDE SEQUENCE [LARGE SCALE GENOMIC DNA]</scope>
    <source>
        <strain evidence="2">ATCC 11336</strain>
    </source>
</reference>
<dbReference type="SMART" id="SM00471">
    <property type="entry name" value="HDc"/>
    <property type="match status" value="1"/>
</dbReference>
<gene>
    <name evidence="2" type="ORF">BTA35_0202315</name>
</gene>
<dbReference type="PANTHER" id="PTHR46246">
    <property type="entry name" value="GUANOSINE-3',5'-BIS(DIPHOSPHATE) 3'-PYROPHOSPHOHYDROLASE MESH1"/>
    <property type="match status" value="1"/>
</dbReference>
<proteinExistence type="predicted"/>
<feature type="domain" description="HD/PDEase" evidence="1">
    <location>
        <begin position="27"/>
        <end position="136"/>
    </location>
</feature>
<dbReference type="GO" id="GO:0008893">
    <property type="term" value="F:guanosine-3',5'-bis(diphosphate) 3'-diphosphatase activity"/>
    <property type="evidence" value="ECO:0007669"/>
    <property type="project" value="TreeGrafter"/>
</dbReference>
<sequence length="186" mass="21375">MQHPLVERARQFASDAHGRHEQVRRYTNEDYIVHPQAVAERVAEFLPEPEVLAAAWLHDVVEDTDVDLDEIRQLFGDEVALLVEQLTSGPHSDDLERAERKLLDRMQLQQADKRAKTIKLADIIDNTNTIAERDPEFAALYLPEKYAMLQVLKQGRPELFALARQIIEEGLQQLDQLSQKPPYEDG</sequence>
<organism evidence="2 3">
    <name type="scientific">Oceanospirillum linum</name>
    <dbReference type="NCBI Taxonomy" id="966"/>
    <lineage>
        <taxon>Bacteria</taxon>
        <taxon>Pseudomonadati</taxon>
        <taxon>Pseudomonadota</taxon>
        <taxon>Gammaproteobacteria</taxon>
        <taxon>Oceanospirillales</taxon>
        <taxon>Oceanospirillaceae</taxon>
        <taxon>Oceanospirillum</taxon>
    </lineage>
</organism>
<name>A0A1T1HGI5_OCELI</name>
<dbReference type="EMBL" id="MTSD02000001">
    <property type="protein sequence ID" value="OOV88922.1"/>
    <property type="molecule type" value="Genomic_DNA"/>
</dbReference>
<evidence type="ECO:0000313" key="3">
    <source>
        <dbReference type="Proteomes" id="UP000190064"/>
    </source>
</evidence>
<evidence type="ECO:0000259" key="1">
    <source>
        <dbReference type="SMART" id="SM00471"/>
    </source>
</evidence>
<evidence type="ECO:0000313" key="2">
    <source>
        <dbReference type="EMBL" id="OOV88922.1"/>
    </source>
</evidence>
<dbReference type="InterPro" id="IPR003607">
    <property type="entry name" value="HD/PDEase_dom"/>
</dbReference>
<dbReference type="Pfam" id="PF13328">
    <property type="entry name" value="HD_4"/>
    <property type="match status" value="1"/>
</dbReference>
<keyword evidence="3" id="KW-1185">Reference proteome</keyword>
<dbReference type="SUPFAM" id="SSF109604">
    <property type="entry name" value="HD-domain/PDEase-like"/>
    <property type="match status" value="1"/>
</dbReference>
<dbReference type="InterPro" id="IPR052194">
    <property type="entry name" value="MESH1"/>
</dbReference>
<comment type="caution">
    <text evidence="2">The sequence shown here is derived from an EMBL/GenBank/DDBJ whole genome shotgun (WGS) entry which is preliminary data.</text>
</comment>
<dbReference type="PANTHER" id="PTHR46246:SF1">
    <property type="entry name" value="GUANOSINE-3',5'-BIS(DIPHOSPHATE) 3'-PYROPHOSPHOHYDROLASE MESH1"/>
    <property type="match status" value="1"/>
</dbReference>
<protein>
    <recommendedName>
        <fullName evidence="1">HD/PDEase domain-containing protein</fullName>
    </recommendedName>
</protein>
<dbReference type="Gene3D" id="1.10.3210.10">
    <property type="entry name" value="Hypothetical protein af1432"/>
    <property type="match status" value="1"/>
</dbReference>
<accession>A0A1T1HGI5</accession>